<feature type="transmembrane region" description="Helical" evidence="1">
    <location>
        <begin position="6"/>
        <end position="30"/>
    </location>
</feature>
<dbReference type="EMBL" id="JAOPJZ010000001">
    <property type="protein sequence ID" value="MCU4750786.1"/>
    <property type="molecule type" value="Genomic_DNA"/>
</dbReference>
<feature type="transmembrane region" description="Helical" evidence="1">
    <location>
        <begin position="133"/>
        <end position="155"/>
    </location>
</feature>
<keyword evidence="4" id="KW-1185">Reference proteome</keyword>
<sequence length="164" mass="18274">MVSELAIATAALVMVTASFPFYLWGAWIMIDADVVTWDVLSYHLKVIAVGLTLNTLPVLVWMLPRAADQIGGLVAVHAFFGLQAYAMLLVGLTGIVRILQVKLAHDLYGDPTQDVDLNDLHEHMGAWRRRLRVGVFGYVFFWLLAYALGIVRYILRYPVIAGLS</sequence>
<evidence type="ECO:0000313" key="4">
    <source>
        <dbReference type="Proteomes" id="UP001321047"/>
    </source>
</evidence>
<proteinExistence type="predicted"/>
<keyword evidence="1" id="KW-1133">Transmembrane helix</keyword>
<dbReference type="InterPro" id="IPR055745">
    <property type="entry name" value="DUF7321"/>
</dbReference>
<name>A0AAP2Z554_9EURY</name>
<evidence type="ECO:0000256" key="1">
    <source>
        <dbReference type="SAM" id="Phobius"/>
    </source>
</evidence>
<dbReference type="RefSeq" id="WP_342805899.1">
    <property type="nucleotide sequence ID" value="NZ_JAOPJZ010000001.1"/>
</dbReference>
<reference evidence="3 4" key="1">
    <citation type="submission" date="2022-09" db="EMBL/GenBank/DDBJ databases">
        <title>Enrichment on poylsaccharides allowed isolation of novel metabolic and taxonomic groups of Haloarchaea.</title>
        <authorList>
            <person name="Sorokin D.Y."/>
            <person name="Elcheninov A.G."/>
            <person name="Khizhniak T.V."/>
            <person name="Kolganova T.V."/>
            <person name="Kublanov I.V."/>
        </authorList>
    </citation>
    <scope>NUCLEOTIDE SEQUENCE [LARGE SCALE GENOMIC DNA]</scope>
    <source>
        <strain evidence="3 4">AArc-curdl1</strain>
    </source>
</reference>
<feature type="transmembrane region" description="Helical" evidence="1">
    <location>
        <begin position="42"/>
        <end position="63"/>
    </location>
</feature>
<evidence type="ECO:0000259" key="2">
    <source>
        <dbReference type="Pfam" id="PF24007"/>
    </source>
</evidence>
<dbReference type="AlphaFoldDB" id="A0AAP2Z554"/>
<dbReference type="Proteomes" id="UP001321047">
    <property type="component" value="Unassembled WGS sequence"/>
</dbReference>
<gene>
    <name evidence="3" type="ORF">OB919_02125</name>
</gene>
<accession>A0AAP2Z554</accession>
<protein>
    <recommendedName>
        <fullName evidence="2">DUF7321 domain-containing protein</fullName>
    </recommendedName>
</protein>
<feature type="transmembrane region" description="Helical" evidence="1">
    <location>
        <begin position="75"/>
        <end position="99"/>
    </location>
</feature>
<keyword evidence="1" id="KW-0472">Membrane</keyword>
<keyword evidence="1" id="KW-0812">Transmembrane</keyword>
<organism evidence="3 4">
    <name type="scientific">Natronosalvus hydrolyticus</name>
    <dbReference type="NCBI Taxonomy" id="2979988"/>
    <lineage>
        <taxon>Archaea</taxon>
        <taxon>Methanobacteriati</taxon>
        <taxon>Methanobacteriota</taxon>
        <taxon>Stenosarchaea group</taxon>
        <taxon>Halobacteria</taxon>
        <taxon>Halobacteriales</taxon>
        <taxon>Natrialbaceae</taxon>
        <taxon>Natronosalvus</taxon>
    </lineage>
</organism>
<evidence type="ECO:0000313" key="3">
    <source>
        <dbReference type="EMBL" id="MCU4750786.1"/>
    </source>
</evidence>
<dbReference type="Pfam" id="PF24007">
    <property type="entry name" value="DUF7321"/>
    <property type="match status" value="1"/>
</dbReference>
<feature type="domain" description="DUF7321" evidence="2">
    <location>
        <begin position="5"/>
        <end position="157"/>
    </location>
</feature>
<comment type="caution">
    <text evidence="3">The sequence shown here is derived from an EMBL/GenBank/DDBJ whole genome shotgun (WGS) entry which is preliminary data.</text>
</comment>